<dbReference type="RefSeq" id="WP_184072337.1">
    <property type="nucleotide sequence ID" value="NZ_JACHDS010000001.1"/>
</dbReference>
<feature type="region of interest" description="Disordered" evidence="8">
    <location>
        <begin position="1"/>
        <end position="42"/>
    </location>
</feature>
<evidence type="ECO:0000313" key="9">
    <source>
        <dbReference type="EMBL" id="MBB6170000.1"/>
    </source>
</evidence>
<evidence type="ECO:0000256" key="3">
    <source>
        <dbReference type="ARBA" id="ARBA00022723"/>
    </source>
</evidence>
<evidence type="ECO:0000256" key="8">
    <source>
        <dbReference type="SAM" id="MobiDB-lite"/>
    </source>
</evidence>
<comment type="similarity">
    <text evidence="1 7">Belongs to the cytochrome P450 family.</text>
</comment>
<evidence type="ECO:0000313" key="10">
    <source>
        <dbReference type="Proteomes" id="UP000546642"/>
    </source>
</evidence>
<protein>
    <submittedName>
        <fullName evidence="9">Cytochrome P450</fullName>
    </submittedName>
</protein>
<dbReference type="SUPFAM" id="SSF48264">
    <property type="entry name" value="Cytochrome P450"/>
    <property type="match status" value="1"/>
</dbReference>
<dbReference type="Pfam" id="PF00067">
    <property type="entry name" value="p450"/>
    <property type="match status" value="2"/>
</dbReference>
<organism evidence="9 10">
    <name type="scientific">Nocardiopsis mwathae</name>
    <dbReference type="NCBI Taxonomy" id="1472723"/>
    <lineage>
        <taxon>Bacteria</taxon>
        <taxon>Bacillati</taxon>
        <taxon>Actinomycetota</taxon>
        <taxon>Actinomycetes</taxon>
        <taxon>Streptosporangiales</taxon>
        <taxon>Nocardiopsidaceae</taxon>
        <taxon>Nocardiopsis</taxon>
    </lineage>
</organism>
<keyword evidence="5 7" id="KW-0408">Iron</keyword>
<gene>
    <name evidence="9" type="ORF">HNR23_000060</name>
</gene>
<dbReference type="PANTHER" id="PTHR46696:SF1">
    <property type="entry name" value="CYTOCHROME P450 YJIB-RELATED"/>
    <property type="match status" value="1"/>
</dbReference>
<dbReference type="InterPro" id="IPR002397">
    <property type="entry name" value="Cyt_P450_B"/>
</dbReference>
<dbReference type="AlphaFoldDB" id="A0A7X0D3E1"/>
<sequence length="402" mass="44513">MAETPNPPLSSRRGAAACPFDPHPELARRRAEEPVSATDTPAWLGQDIPTWLVTSYTDVRTVLRDPARFSSVRRNPEKPDEPLEAERSGRLLEHDPPEHTRLRGKLVDAFTVRGINAMRPRIEEIVEEHLDAMERTGPPCDLVTSFALPVPSMVICELLGVPYDDRTDFQRRTARLLDNTAPVTEFIAGMAEMNAYIGGLVAAHRTTPDESLLSRLVREHGDELSDEELTGIGALLLIAGHETTANMLSLGALLLLRHPDQLAAVRDDPDAVAPAVEEMLRYLSVVHAPMPRYATQDMEFGGRRIGAGDIVETSLAAANRDEGLVAGDPDRFDITRKPVAHVAFGHGPHQCIGQQLARLEMHLAFPALLRRFPGLRLAVPFEEVRYRRESTVFGVRELPVAW</sequence>
<evidence type="ECO:0000256" key="4">
    <source>
        <dbReference type="ARBA" id="ARBA00023002"/>
    </source>
</evidence>
<keyword evidence="4 7" id="KW-0560">Oxidoreductase</keyword>
<dbReference type="PRINTS" id="PR00385">
    <property type="entry name" value="P450"/>
</dbReference>
<dbReference type="FunFam" id="1.10.630.10:FF:000018">
    <property type="entry name" value="Cytochrome P450 monooxygenase"/>
    <property type="match status" value="1"/>
</dbReference>
<evidence type="ECO:0000256" key="2">
    <source>
        <dbReference type="ARBA" id="ARBA00022617"/>
    </source>
</evidence>
<dbReference type="EMBL" id="JACHDS010000001">
    <property type="protein sequence ID" value="MBB6170000.1"/>
    <property type="molecule type" value="Genomic_DNA"/>
</dbReference>
<evidence type="ECO:0000256" key="7">
    <source>
        <dbReference type="RuleBase" id="RU000461"/>
    </source>
</evidence>
<name>A0A7X0D3E1_9ACTN</name>
<proteinExistence type="inferred from homology"/>
<dbReference type="PROSITE" id="PS00086">
    <property type="entry name" value="CYTOCHROME_P450"/>
    <property type="match status" value="1"/>
</dbReference>
<reference evidence="9 10" key="1">
    <citation type="submission" date="2020-08" db="EMBL/GenBank/DDBJ databases">
        <title>Sequencing the genomes of 1000 actinobacteria strains.</title>
        <authorList>
            <person name="Klenk H.-P."/>
        </authorList>
    </citation>
    <scope>NUCLEOTIDE SEQUENCE [LARGE SCALE GENOMIC DNA]</scope>
    <source>
        <strain evidence="9 10">DSM 46659</strain>
    </source>
</reference>
<evidence type="ECO:0000256" key="1">
    <source>
        <dbReference type="ARBA" id="ARBA00010617"/>
    </source>
</evidence>
<keyword evidence="6 7" id="KW-0503">Monooxygenase</keyword>
<dbReference type="GO" id="GO:0005506">
    <property type="term" value="F:iron ion binding"/>
    <property type="evidence" value="ECO:0007669"/>
    <property type="project" value="InterPro"/>
</dbReference>
<evidence type="ECO:0000256" key="6">
    <source>
        <dbReference type="ARBA" id="ARBA00023033"/>
    </source>
</evidence>
<keyword evidence="2 7" id="KW-0349">Heme</keyword>
<comment type="caution">
    <text evidence="9">The sequence shown here is derived from an EMBL/GenBank/DDBJ whole genome shotgun (WGS) entry which is preliminary data.</text>
</comment>
<keyword evidence="3 7" id="KW-0479">Metal-binding</keyword>
<dbReference type="GO" id="GO:0004497">
    <property type="term" value="F:monooxygenase activity"/>
    <property type="evidence" value="ECO:0007669"/>
    <property type="project" value="UniProtKB-KW"/>
</dbReference>
<feature type="compositionally biased region" description="Basic and acidic residues" evidence="8">
    <location>
        <begin position="74"/>
        <end position="97"/>
    </location>
</feature>
<dbReference type="InterPro" id="IPR036396">
    <property type="entry name" value="Cyt_P450_sf"/>
</dbReference>
<dbReference type="PANTHER" id="PTHR46696">
    <property type="entry name" value="P450, PUTATIVE (EUROFUNG)-RELATED"/>
    <property type="match status" value="1"/>
</dbReference>
<accession>A0A7X0D3E1</accession>
<feature type="region of interest" description="Disordered" evidence="8">
    <location>
        <begin position="70"/>
        <end position="97"/>
    </location>
</feature>
<keyword evidence="10" id="KW-1185">Reference proteome</keyword>
<feature type="compositionally biased region" description="Basic and acidic residues" evidence="8">
    <location>
        <begin position="22"/>
        <end position="33"/>
    </location>
</feature>
<dbReference type="CDD" id="cd11030">
    <property type="entry name" value="CYP105-like"/>
    <property type="match status" value="1"/>
</dbReference>
<dbReference type="InterPro" id="IPR017972">
    <property type="entry name" value="Cyt_P450_CS"/>
</dbReference>
<dbReference type="Gene3D" id="1.10.630.10">
    <property type="entry name" value="Cytochrome P450"/>
    <property type="match status" value="1"/>
</dbReference>
<dbReference type="GO" id="GO:0016705">
    <property type="term" value="F:oxidoreductase activity, acting on paired donors, with incorporation or reduction of molecular oxygen"/>
    <property type="evidence" value="ECO:0007669"/>
    <property type="project" value="InterPro"/>
</dbReference>
<dbReference type="PRINTS" id="PR00359">
    <property type="entry name" value="BP450"/>
</dbReference>
<dbReference type="Proteomes" id="UP000546642">
    <property type="component" value="Unassembled WGS sequence"/>
</dbReference>
<dbReference type="InterPro" id="IPR001128">
    <property type="entry name" value="Cyt_P450"/>
</dbReference>
<dbReference type="GO" id="GO:0020037">
    <property type="term" value="F:heme binding"/>
    <property type="evidence" value="ECO:0007669"/>
    <property type="project" value="InterPro"/>
</dbReference>
<evidence type="ECO:0000256" key="5">
    <source>
        <dbReference type="ARBA" id="ARBA00023004"/>
    </source>
</evidence>